<dbReference type="Gene3D" id="3.40.605.10">
    <property type="entry name" value="Aldehyde Dehydrogenase, Chain A, domain 1"/>
    <property type="match status" value="1"/>
</dbReference>
<dbReference type="InterPro" id="IPR016162">
    <property type="entry name" value="Ald_DH_N"/>
</dbReference>
<evidence type="ECO:0000256" key="2">
    <source>
        <dbReference type="ARBA" id="ARBA00023002"/>
    </source>
</evidence>
<dbReference type="SUPFAM" id="SSF53720">
    <property type="entry name" value="ALDH-like"/>
    <property type="match status" value="1"/>
</dbReference>
<dbReference type="InterPro" id="IPR015590">
    <property type="entry name" value="Aldehyde_DH_dom"/>
</dbReference>
<evidence type="ECO:0000256" key="1">
    <source>
        <dbReference type="ARBA" id="ARBA00009986"/>
    </source>
</evidence>
<reference evidence="6 7" key="1">
    <citation type="submission" date="2020-10" db="EMBL/GenBank/DDBJ databases">
        <title>Complete genome sequence of a novel Pseudomonas fluorescens strain isolated from the flower of kumarahou (Pomaderris kumeraho).</title>
        <authorList>
            <person name="Summers M.C."/>
            <person name="Nowak V."/>
            <person name="Fairhurst M.J."/>
            <person name="Owen J.G."/>
            <person name="Gerth M.L."/>
            <person name="Patrick W.M."/>
        </authorList>
    </citation>
    <scope>NUCLEOTIDE SEQUENCE [LARGE SCALE GENOMIC DNA]</scope>
    <source>
        <strain evidence="6 7">KF1</strain>
    </source>
</reference>
<name>A0A1B3D9Y4_PSEFL</name>
<keyword evidence="3" id="KW-0520">NAD</keyword>
<sequence length="491" mass="51850">MSVSETTHFLQRALESECLFNGDWRPASGALSAVIEPATGEPLMQCAMANPADIAIACRSAALAQPAWAALGPRERAEVFRKAADLAQQAFAELALYVARETGGALFKGEHEVREAIVLLHQAAGLLSQPHGLVLPSAAGRLSYARRQPHGVVGVISPFNFPLVLSLRSVAPALAAGNAVVLKPDPQTPVSGGFIIARLFEEAGLPKGLLHVLPGAAPAGEALCRDPNVRMIAFTGSTAAGRKVAEVAGRHLKKVALELGGKNPLIVLEDADLDLAASNAAWGAWLHQGQICMATGLILAHESIAERLTRKLVDKARALTVGNAARGEAALGPLINQRQLQRVHEIVSDSLQAGARLEAGGEYDRLFYQPTVLSGVRPGMRAFEDEIFGPVATVVSFTTDEEAIELANRTEYGLSAAIISPSVGRAMAIGERLDCGLLHINDQTVADECINPFGGRGASGNGGSVGGPADWDEYSQWQWVTVKNTPPTYPF</sequence>
<dbReference type="RefSeq" id="WP_024074609.1">
    <property type="nucleotide sequence ID" value="NZ_CP015637.1"/>
</dbReference>
<evidence type="ECO:0000256" key="3">
    <source>
        <dbReference type="ARBA" id="ARBA00023027"/>
    </source>
</evidence>
<evidence type="ECO:0000313" key="6">
    <source>
        <dbReference type="EMBL" id="QOU07406.1"/>
    </source>
</evidence>
<dbReference type="Gene3D" id="3.40.309.10">
    <property type="entry name" value="Aldehyde Dehydrogenase, Chain A, domain 2"/>
    <property type="match status" value="1"/>
</dbReference>
<gene>
    <name evidence="6" type="ORF">IM720_11985</name>
</gene>
<dbReference type="GO" id="GO:0016620">
    <property type="term" value="F:oxidoreductase activity, acting on the aldehyde or oxo group of donors, NAD or NADP as acceptor"/>
    <property type="evidence" value="ECO:0007669"/>
    <property type="project" value="InterPro"/>
</dbReference>
<evidence type="ECO:0000259" key="5">
    <source>
        <dbReference type="Pfam" id="PF00171"/>
    </source>
</evidence>
<organism evidence="6 7">
    <name type="scientific">Pseudomonas fluorescens</name>
    <dbReference type="NCBI Taxonomy" id="294"/>
    <lineage>
        <taxon>Bacteria</taxon>
        <taxon>Pseudomonadati</taxon>
        <taxon>Pseudomonadota</taxon>
        <taxon>Gammaproteobacteria</taxon>
        <taxon>Pseudomonadales</taxon>
        <taxon>Pseudomonadaceae</taxon>
        <taxon>Pseudomonas</taxon>
    </lineage>
</organism>
<dbReference type="EMBL" id="CP063233">
    <property type="protein sequence ID" value="QOU07406.1"/>
    <property type="molecule type" value="Genomic_DNA"/>
</dbReference>
<dbReference type="InterPro" id="IPR016163">
    <property type="entry name" value="Ald_DH_C"/>
</dbReference>
<dbReference type="PROSITE" id="PS00687">
    <property type="entry name" value="ALDEHYDE_DEHYDR_GLU"/>
    <property type="match status" value="1"/>
</dbReference>
<dbReference type="PANTHER" id="PTHR42986">
    <property type="entry name" value="BENZALDEHYDE DEHYDROGENASE YFMT"/>
    <property type="match status" value="1"/>
</dbReference>
<keyword evidence="2 4" id="KW-0560">Oxidoreductase</keyword>
<dbReference type="CDD" id="cd07152">
    <property type="entry name" value="ALDH_BenzADH"/>
    <property type="match status" value="1"/>
</dbReference>
<dbReference type="PANTHER" id="PTHR42986:SF1">
    <property type="entry name" value="BENZALDEHYDE DEHYDROGENASE YFMT"/>
    <property type="match status" value="1"/>
</dbReference>
<protein>
    <submittedName>
        <fullName evidence="6">Benzaldehyde dehydrogenase</fullName>
    </submittedName>
</protein>
<accession>A0A1B3D9Y4</accession>
<evidence type="ECO:0000313" key="7">
    <source>
        <dbReference type="Proteomes" id="UP000593833"/>
    </source>
</evidence>
<comment type="similarity">
    <text evidence="1 4">Belongs to the aldehyde dehydrogenase family.</text>
</comment>
<dbReference type="InterPro" id="IPR016161">
    <property type="entry name" value="Ald_DH/histidinol_DH"/>
</dbReference>
<dbReference type="AlphaFoldDB" id="A0A1B3D9Y4"/>
<evidence type="ECO:0000256" key="4">
    <source>
        <dbReference type="RuleBase" id="RU003345"/>
    </source>
</evidence>
<dbReference type="Pfam" id="PF00171">
    <property type="entry name" value="Aldedh"/>
    <property type="match status" value="1"/>
</dbReference>
<feature type="domain" description="Aldehyde dehydrogenase" evidence="5">
    <location>
        <begin position="24"/>
        <end position="480"/>
    </location>
</feature>
<proteinExistence type="inferred from homology"/>
<dbReference type="FunFam" id="3.40.605.10:FF:000007">
    <property type="entry name" value="NAD/NADP-dependent betaine aldehyde dehydrogenase"/>
    <property type="match status" value="1"/>
</dbReference>
<dbReference type="InterPro" id="IPR029510">
    <property type="entry name" value="Ald_DH_CS_GLU"/>
</dbReference>
<dbReference type="Proteomes" id="UP000593833">
    <property type="component" value="Chromosome"/>
</dbReference>
<dbReference type="OrthoDB" id="9812625at2"/>